<sequence>MRFLDLVRPAMFLMPEVASPDRRIPFKEKILWTAMALFIYLVCCQIPLYGIATNKNADPFYWMRVILASNRGTLMELGISPIITSGMIMQLLAGSKIIEVDQSLKEDRALFNGAQKLLGILIILGEAAAYVMSGMYGDVTEIGAGNALLIIIQLFFAGVIVLLLDELLQKGYGLGSGISLFIATNLCENVIWKAFSPTTLNTGKGTEFEGAIIALFHLMFTRNDKLLALKEAFYRSTAPNLTNLLATAIVFFVVIYFQGFQANLPVKYQKVRGQTGSYPIKLFYTSNIPIILQTALVSNLYFFSQILYRRFKNNMIVNLLGQWQDVDMAGTQSIPVGGIAYYISPPNSFTDAISDPIHVVVYVTFVLTSCALFAKTWIEVSGSSPKDVAKQLRDQEMIFSGHRDTSLLHVLNMYIPTAAAFGGLCIGALTIFADMLGAIGSGTGILLAVTIIYQYYETLYKEKEQGNVLF</sequence>
<dbReference type="Proteomes" id="UP000570595">
    <property type="component" value="Unassembled WGS sequence"/>
</dbReference>
<evidence type="ECO:0000313" key="15">
    <source>
        <dbReference type="Proteomes" id="UP000570595"/>
    </source>
</evidence>
<feature type="transmembrane region" description="Helical" evidence="12">
    <location>
        <begin position="114"/>
        <end position="136"/>
    </location>
</feature>
<comment type="caution">
    <text evidence="14">The sequence shown here is derived from an EMBL/GenBank/DDBJ whole genome shotgun (WGS) entry which is preliminary data.</text>
</comment>
<dbReference type="InterPro" id="IPR030659">
    <property type="entry name" value="SecY_CS"/>
</dbReference>
<comment type="subcellular location">
    <subcellularLocation>
        <location evidence="1">Endoplasmic reticulum membrane</location>
        <topology evidence="1">Multi-pass membrane protein</topology>
    </subcellularLocation>
    <subcellularLocation>
        <location evidence="10">Membrane</location>
        <topology evidence="10">Multi-pass membrane protein</topology>
    </subcellularLocation>
</comment>
<dbReference type="Gene3D" id="1.10.3370.10">
    <property type="entry name" value="SecY subunit domain"/>
    <property type="match status" value="1"/>
</dbReference>
<accession>A0A7J6LHU1</accession>
<dbReference type="NCBIfam" id="NF006341">
    <property type="entry name" value="PRK08568.1-5"/>
    <property type="match status" value="1"/>
</dbReference>
<feature type="transmembrane region" description="Helical" evidence="12">
    <location>
        <begin position="241"/>
        <end position="262"/>
    </location>
</feature>
<feature type="transmembrane region" description="Helical" evidence="12">
    <location>
        <begin position="282"/>
        <end position="303"/>
    </location>
</feature>
<keyword evidence="4 10" id="KW-0812">Transmembrane</keyword>
<dbReference type="InterPro" id="IPR019561">
    <property type="entry name" value="Translocon_Sec61/SecY_plug_dom"/>
</dbReference>
<dbReference type="AlphaFoldDB" id="A0A7J6LHU1"/>
<keyword evidence="7 12" id="KW-1133">Transmembrane helix</keyword>
<dbReference type="PROSITE" id="PS00755">
    <property type="entry name" value="SECY_1"/>
    <property type="match status" value="1"/>
</dbReference>
<organism evidence="14 15">
    <name type="scientific">Perkinsus olseni</name>
    <name type="common">Perkinsus atlanticus</name>
    <dbReference type="NCBI Taxonomy" id="32597"/>
    <lineage>
        <taxon>Eukaryota</taxon>
        <taxon>Sar</taxon>
        <taxon>Alveolata</taxon>
        <taxon>Perkinsozoa</taxon>
        <taxon>Perkinsea</taxon>
        <taxon>Perkinsida</taxon>
        <taxon>Perkinsidae</taxon>
        <taxon>Perkinsus</taxon>
    </lineage>
</organism>
<evidence type="ECO:0000256" key="5">
    <source>
        <dbReference type="ARBA" id="ARBA00022824"/>
    </source>
</evidence>
<keyword evidence="6 10" id="KW-0653">Protein transport</keyword>
<name>A0A7J6LHU1_PEROL</name>
<dbReference type="GO" id="GO:0015031">
    <property type="term" value="P:protein transport"/>
    <property type="evidence" value="ECO:0007669"/>
    <property type="project" value="UniProtKB-KW"/>
</dbReference>
<dbReference type="EMBL" id="JABAHT010000310">
    <property type="protein sequence ID" value="KAF4658421.1"/>
    <property type="molecule type" value="Genomic_DNA"/>
</dbReference>
<keyword evidence="8 10" id="KW-0811">Translocation</keyword>
<feature type="transmembrane region" description="Helical" evidence="12">
    <location>
        <begin position="30"/>
        <end position="52"/>
    </location>
</feature>
<comment type="similarity">
    <text evidence="2 11">Belongs to the SecY/SEC61-alpha family.</text>
</comment>
<dbReference type="GO" id="GO:0005789">
    <property type="term" value="C:endoplasmic reticulum membrane"/>
    <property type="evidence" value="ECO:0007669"/>
    <property type="project" value="UniProtKB-SubCell"/>
</dbReference>
<evidence type="ECO:0000256" key="12">
    <source>
        <dbReference type="SAM" id="Phobius"/>
    </source>
</evidence>
<keyword evidence="3 10" id="KW-0813">Transport</keyword>
<feature type="transmembrane region" description="Helical" evidence="12">
    <location>
        <begin position="435"/>
        <end position="456"/>
    </location>
</feature>
<evidence type="ECO:0000313" key="14">
    <source>
        <dbReference type="EMBL" id="KAF4658421.1"/>
    </source>
</evidence>
<evidence type="ECO:0000259" key="13">
    <source>
        <dbReference type="Pfam" id="PF10559"/>
    </source>
</evidence>
<evidence type="ECO:0000256" key="7">
    <source>
        <dbReference type="ARBA" id="ARBA00022989"/>
    </source>
</evidence>
<protein>
    <submittedName>
        <fullName evidence="14">Protein transport protein Sec61 subunit alpha</fullName>
    </submittedName>
</protein>
<evidence type="ECO:0000256" key="10">
    <source>
        <dbReference type="RuleBase" id="RU003484"/>
    </source>
</evidence>
<dbReference type="OrthoDB" id="420669at2759"/>
<keyword evidence="9 12" id="KW-0472">Membrane</keyword>
<feature type="transmembrane region" description="Helical" evidence="12">
    <location>
        <begin position="72"/>
        <end position="93"/>
    </location>
</feature>
<dbReference type="PROSITE" id="PS00756">
    <property type="entry name" value="SECY_2"/>
    <property type="match status" value="1"/>
</dbReference>
<feature type="transmembrane region" description="Helical" evidence="12">
    <location>
        <begin position="407"/>
        <end position="429"/>
    </location>
</feature>
<dbReference type="NCBIfam" id="TIGR00967">
    <property type="entry name" value="3a0501s007"/>
    <property type="match status" value="1"/>
</dbReference>
<dbReference type="FunFam" id="1.10.3370.10:FF:000002">
    <property type="entry name" value="Transport Sec61 subunit alpha isoform 2"/>
    <property type="match status" value="1"/>
</dbReference>
<reference evidence="14 15" key="1">
    <citation type="submission" date="2020-04" db="EMBL/GenBank/DDBJ databases">
        <title>Perkinsus olseni comparative genomics.</title>
        <authorList>
            <person name="Bogema D.R."/>
        </authorList>
    </citation>
    <scope>NUCLEOTIDE SEQUENCE [LARGE SCALE GENOMIC DNA]</scope>
    <source>
        <strain evidence="14">ATCC PRA-179</strain>
    </source>
</reference>
<dbReference type="InterPro" id="IPR002208">
    <property type="entry name" value="SecY/SEC61-alpha"/>
</dbReference>
<evidence type="ECO:0000256" key="2">
    <source>
        <dbReference type="ARBA" id="ARBA00005751"/>
    </source>
</evidence>
<dbReference type="Pfam" id="PF00344">
    <property type="entry name" value="SecY"/>
    <property type="match status" value="1"/>
</dbReference>
<evidence type="ECO:0000256" key="9">
    <source>
        <dbReference type="ARBA" id="ARBA00023136"/>
    </source>
</evidence>
<evidence type="ECO:0000256" key="11">
    <source>
        <dbReference type="RuleBase" id="RU004349"/>
    </source>
</evidence>
<evidence type="ECO:0000256" key="1">
    <source>
        <dbReference type="ARBA" id="ARBA00004477"/>
    </source>
</evidence>
<proteinExistence type="inferred from homology"/>
<evidence type="ECO:0000256" key="3">
    <source>
        <dbReference type="ARBA" id="ARBA00022448"/>
    </source>
</evidence>
<dbReference type="Pfam" id="PF10559">
    <property type="entry name" value="Plug_translocon"/>
    <property type="match status" value="1"/>
</dbReference>
<evidence type="ECO:0000256" key="6">
    <source>
        <dbReference type="ARBA" id="ARBA00022927"/>
    </source>
</evidence>
<keyword evidence="5" id="KW-0256">Endoplasmic reticulum</keyword>
<feature type="domain" description="Translocon Sec61/SecY plug" evidence="13">
    <location>
        <begin position="38"/>
        <end position="72"/>
    </location>
</feature>
<feature type="transmembrane region" description="Helical" evidence="12">
    <location>
        <begin position="142"/>
        <end position="164"/>
    </location>
</feature>
<dbReference type="PANTHER" id="PTHR10906">
    <property type="entry name" value="SECY/SEC61-ALPHA FAMILY MEMBER"/>
    <property type="match status" value="1"/>
</dbReference>
<dbReference type="SUPFAM" id="SSF103491">
    <property type="entry name" value="Preprotein translocase SecY subunit"/>
    <property type="match status" value="1"/>
</dbReference>
<dbReference type="InterPro" id="IPR023201">
    <property type="entry name" value="SecY_dom_sf"/>
</dbReference>
<dbReference type="PIRSF" id="PIRSF004557">
    <property type="entry name" value="SecY"/>
    <property type="match status" value="1"/>
</dbReference>
<evidence type="ECO:0000256" key="8">
    <source>
        <dbReference type="ARBA" id="ARBA00023010"/>
    </source>
</evidence>
<evidence type="ECO:0000256" key="4">
    <source>
        <dbReference type="ARBA" id="ARBA00022692"/>
    </source>
</evidence>
<gene>
    <name evidence="14" type="primary">SEC61A</name>
    <name evidence="14" type="ORF">FOZ61_005653</name>
</gene>